<dbReference type="Pfam" id="PF07727">
    <property type="entry name" value="RVT_2"/>
    <property type="match status" value="1"/>
</dbReference>
<keyword evidence="8" id="KW-0239">DNA-directed DNA polymerase</keyword>
<reference evidence="12 13" key="1">
    <citation type="submission" date="2018-01" db="EMBL/GenBank/DDBJ databases">
        <title>Draft genome of the strawberry crown rot pathogen Phytophthora cactorum.</title>
        <authorList>
            <person name="Armitage A.D."/>
            <person name="Lysoe E."/>
            <person name="Nellist C.F."/>
            <person name="Harrison R.J."/>
            <person name="Brurberg M.B."/>
        </authorList>
    </citation>
    <scope>NUCLEOTIDE SEQUENCE [LARGE SCALE GENOMIC DNA]</scope>
    <source>
        <strain evidence="12 13">10300</strain>
    </source>
</reference>
<evidence type="ECO:0000313" key="12">
    <source>
        <dbReference type="EMBL" id="RAW39867.1"/>
    </source>
</evidence>
<dbReference type="InterPro" id="IPR039537">
    <property type="entry name" value="Retrotran_Ty1/copia-like"/>
</dbReference>
<keyword evidence="7" id="KW-0695">RNA-directed DNA polymerase</keyword>
<evidence type="ECO:0000256" key="2">
    <source>
        <dbReference type="ARBA" id="ARBA00022723"/>
    </source>
</evidence>
<keyword evidence="9" id="KW-0233">DNA recombination</keyword>
<protein>
    <recommendedName>
        <fullName evidence="11">Integrase catalytic domain-containing protein</fullName>
    </recommendedName>
</protein>
<dbReference type="GO" id="GO:0003676">
    <property type="term" value="F:nucleic acid binding"/>
    <property type="evidence" value="ECO:0007669"/>
    <property type="project" value="InterPro"/>
</dbReference>
<dbReference type="AlphaFoldDB" id="A0A329SSN3"/>
<dbReference type="GO" id="GO:0046872">
    <property type="term" value="F:metal ion binding"/>
    <property type="evidence" value="ECO:0007669"/>
    <property type="project" value="UniProtKB-KW"/>
</dbReference>
<keyword evidence="5" id="KW-0460">Magnesium</keyword>
<name>A0A329SSN3_9STRA</name>
<dbReference type="PROSITE" id="PS50994">
    <property type="entry name" value="INTEGRASE"/>
    <property type="match status" value="1"/>
</dbReference>
<dbReference type="InterPro" id="IPR012337">
    <property type="entry name" value="RNaseH-like_sf"/>
</dbReference>
<dbReference type="GO" id="GO:0016787">
    <property type="term" value="F:hydrolase activity"/>
    <property type="evidence" value="ECO:0007669"/>
    <property type="project" value="UniProtKB-KW"/>
</dbReference>
<keyword evidence="3" id="KW-0255">Endonuclease</keyword>
<keyword evidence="1" id="KW-0540">Nuclease</keyword>
<evidence type="ECO:0000256" key="1">
    <source>
        <dbReference type="ARBA" id="ARBA00022722"/>
    </source>
</evidence>
<dbReference type="OrthoDB" id="9386368at2759"/>
<dbReference type="Gene3D" id="3.30.420.10">
    <property type="entry name" value="Ribonuclease H-like superfamily/Ribonuclease H"/>
    <property type="match status" value="1"/>
</dbReference>
<dbReference type="GO" id="GO:0003887">
    <property type="term" value="F:DNA-directed DNA polymerase activity"/>
    <property type="evidence" value="ECO:0007669"/>
    <property type="project" value="UniProtKB-KW"/>
</dbReference>
<gene>
    <name evidence="12" type="ORF">PC110_g3950</name>
</gene>
<evidence type="ECO:0000256" key="3">
    <source>
        <dbReference type="ARBA" id="ARBA00022759"/>
    </source>
</evidence>
<dbReference type="GO" id="GO:0003964">
    <property type="term" value="F:RNA-directed DNA polymerase activity"/>
    <property type="evidence" value="ECO:0007669"/>
    <property type="project" value="UniProtKB-KW"/>
</dbReference>
<evidence type="ECO:0000256" key="7">
    <source>
        <dbReference type="ARBA" id="ARBA00022918"/>
    </source>
</evidence>
<evidence type="ECO:0000313" key="13">
    <source>
        <dbReference type="Proteomes" id="UP000251314"/>
    </source>
</evidence>
<evidence type="ECO:0000256" key="5">
    <source>
        <dbReference type="ARBA" id="ARBA00022842"/>
    </source>
</evidence>
<keyword evidence="10" id="KW-0511">Multifunctional enzyme</keyword>
<dbReference type="PANTHER" id="PTHR42648:SF11">
    <property type="entry name" value="TRANSPOSON TY4-P GAG-POL POLYPROTEIN"/>
    <property type="match status" value="1"/>
</dbReference>
<keyword evidence="4" id="KW-0378">Hydrolase</keyword>
<dbReference type="InterPro" id="IPR036397">
    <property type="entry name" value="RNaseH_sf"/>
</dbReference>
<comment type="caution">
    <text evidence="12">The sequence shown here is derived from an EMBL/GenBank/DDBJ whole genome shotgun (WGS) entry which is preliminary data.</text>
</comment>
<sequence>MKAKSDVLLKFKIYKAAMENATDKRIKRLRSDNGGEYTGRQFKEDLNRSGIKHKSTVPYTPQQNGLAKRMNPSLIEMARCMLYDESIEKKWLAKCAADENEIEQCDVDTAFLYDKLDEDIYMEFLEGLEELFALSEAKGEADVVCLLLQSLYGLKQTSRVWNETIHKHLKDMGFKSADADLCVYTRDKAIIASVKAVIAKKFKIKDLGRARFILGIKIDHDMECGTLRISQESYTESIIKKFGQENTKLCFIPPGS</sequence>
<feature type="domain" description="Integrase catalytic" evidence="11">
    <location>
        <begin position="1"/>
        <end position="79"/>
    </location>
</feature>
<keyword evidence="2" id="KW-0479">Metal-binding</keyword>
<dbReference type="InterPro" id="IPR001584">
    <property type="entry name" value="Integrase_cat-core"/>
</dbReference>
<evidence type="ECO:0000256" key="8">
    <source>
        <dbReference type="ARBA" id="ARBA00022932"/>
    </source>
</evidence>
<evidence type="ECO:0000259" key="11">
    <source>
        <dbReference type="PROSITE" id="PS50994"/>
    </source>
</evidence>
<evidence type="ECO:0000256" key="10">
    <source>
        <dbReference type="ARBA" id="ARBA00023268"/>
    </source>
</evidence>
<keyword evidence="8" id="KW-0548">Nucleotidyltransferase</keyword>
<dbReference type="InterPro" id="IPR013103">
    <property type="entry name" value="RVT_2"/>
</dbReference>
<keyword evidence="13" id="KW-1185">Reference proteome</keyword>
<dbReference type="SUPFAM" id="SSF53098">
    <property type="entry name" value="Ribonuclease H-like"/>
    <property type="match status" value="1"/>
</dbReference>
<dbReference type="GO" id="GO:0004519">
    <property type="term" value="F:endonuclease activity"/>
    <property type="evidence" value="ECO:0007669"/>
    <property type="project" value="UniProtKB-KW"/>
</dbReference>
<evidence type="ECO:0000256" key="9">
    <source>
        <dbReference type="ARBA" id="ARBA00023172"/>
    </source>
</evidence>
<dbReference type="EMBL" id="MJFZ01000058">
    <property type="protein sequence ID" value="RAW39867.1"/>
    <property type="molecule type" value="Genomic_DNA"/>
</dbReference>
<dbReference type="GO" id="GO:0006310">
    <property type="term" value="P:DNA recombination"/>
    <property type="evidence" value="ECO:0007669"/>
    <property type="project" value="UniProtKB-KW"/>
</dbReference>
<evidence type="ECO:0000256" key="4">
    <source>
        <dbReference type="ARBA" id="ARBA00022801"/>
    </source>
</evidence>
<dbReference type="PANTHER" id="PTHR42648">
    <property type="entry name" value="TRANSPOSASE, PUTATIVE-RELATED"/>
    <property type="match status" value="1"/>
</dbReference>
<organism evidence="12 13">
    <name type="scientific">Phytophthora cactorum</name>
    <dbReference type="NCBI Taxonomy" id="29920"/>
    <lineage>
        <taxon>Eukaryota</taxon>
        <taxon>Sar</taxon>
        <taxon>Stramenopiles</taxon>
        <taxon>Oomycota</taxon>
        <taxon>Peronosporomycetes</taxon>
        <taxon>Peronosporales</taxon>
        <taxon>Peronosporaceae</taxon>
        <taxon>Phytophthora</taxon>
    </lineage>
</organism>
<keyword evidence="6" id="KW-0229">DNA integration</keyword>
<dbReference type="VEuPathDB" id="FungiDB:PC110_g3950"/>
<keyword evidence="8" id="KW-0808">Transferase</keyword>
<dbReference type="Proteomes" id="UP000251314">
    <property type="component" value="Unassembled WGS sequence"/>
</dbReference>
<proteinExistence type="predicted"/>
<evidence type="ECO:0000256" key="6">
    <source>
        <dbReference type="ARBA" id="ARBA00022908"/>
    </source>
</evidence>
<dbReference type="STRING" id="29920.A0A329SSN3"/>
<accession>A0A329SSN3</accession>
<dbReference type="GO" id="GO:0015074">
    <property type="term" value="P:DNA integration"/>
    <property type="evidence" value="ECO:0007669"/>
    <property type="project" value="UniProtKB-KW"/>
</dbReference>